<comment type="caution">
    <text evidence="1">The sequence shown here is derived from an EMBL/GenBank/DDBJ whole genome shotgun (WGS) entry which is preliminary data.</text>
</comment>
<accession>T2IIV3</accession>
<dbReference type="EMBL" id="CAQK01000586">
    <property type="protein sequence ID" value="CCQ52130.1"/>
    <property type="molecule type" value="Genomic_DNA"/>
</dbReference>
<dbReference type="Proteomes" id="UP000018348">
    <property type="component" value="Unassembled WGS sequence"/>
</dbReference>
<evidence type="ECO:0000313" key="1">
    <source>
        <dbReference type="EMBL" id="CCQ52130.1"/>
    </source>
</evidence>
<keyword evidence="1" id="KW-0645">Protease</keyword>
<gene>
    <name evidence="1" type="ORF">CWATWH8502_3318</name>
</gene>
<reference evidence="1 2" key="1">
    <citation type="submission" date="2013-01" db="EMBL/GenBank/DDBJ databases">
        <authorList>
            <person name="Bench S."/>
        </authorList>
    </citation>
    <scope>NUCLEOTIDE SEQUENCE [LARGE SCALE GENOMIC DNA]</scope>
    <source>
        <strain evidence="1 2">WH 8502</strain>
    </source>
</reference>
<reference evidence="1 2" key="2">
    <citation type="submission" date="2013-09" db="EMBL/GenBank/DDBJ databases">
        <title>Whole genome comparison of six Crocosphaera watsonii strains with differing phenotypes.</title>
        <authorList>
            <person name="Bench S.R."/>
            <person name="Heller P."/>
            <person name="Frank I."/>
            <person name="Arciniega M."/>
            <person name="Shilova I.N."/>
            <person name="Zehr J.P."/>
        </authorList>
    </citation>
    <scope>NUCLEOTIDE SEQUENCE [LARGE SCALE GENOMIC DNA]</scope>
    <source>
        <strain evidence="1 2">WH 8502</strain>
    </source>
</reference>
<evidence type="ECO:0000313" key="2">
    <source>
        <dbReference type="Proteomes" id="UP000018348"/>
    </source>
</evidence>
<organism evidence="1 2">
    <name type="scientific">Crocosphaera watsonii WH 8502</name>
    <dbReference type="NCBI Taxonomy" id="423474"/>
    <lineage>
        <taxon>Bacteria</taxon>
        <taxon>Bacillati</taxon>
        <taxon>Cyanobacteriota</taxon>
        <taxon>Cyanophyceae</taxon>
        <taxon>Oscillatoriophycideae</taxon>
        <taxon>Chroococcales</taxon>
        <taxon>Aphanothecaceae</taxon>
        <taxon>Crocosphaera</taxon>
    </lineage>
</organism>
<proteinExistence type="predicted"/>
<protein>
    <submittedName>
        <fullName evidence="1">YpfJ protein, zinc metalloprotease superfamily</fullName>
    </submittedName>
</protein>
<dbReference type="GO" id="GO:0008237">
    <property type="term" value="F:metallopeptidase activity"/>
    <property type="evidence" value="ECO:0007669"/>
    <property type="project" value="UniProtKB-KW"/>
</dbReference>
<dbReference type="RefSeq" id="WP_021831178.1">
    <property type="nucleotide sequence ID" value="NZ_CAQK01000586.1"/>
</dbReference>
<sequence length="41" mass="4797">MTAMMVGDYDYEHTNHHGTPEQRGRAFLSGFNDPRSCFEKY</sequence>
<keyword evidence="1" id="KW-0378">Hydrolase</keyword>
<dbReference type="GO" id="GO:0006508">
    <property type="term" value="P:proteolysis"/>
    <property type="evidence" value="ECO:0007669"/>
    <property type="project" value="UniProtKB-KW"/>
</dbReference>
<keyword evidence="1" id="KW-0482">Metalloprotease</keyword>
<dbReference type="AlphaFoldDB" id="T2IIV3"/>
<name>T2IIV3_CROWT</name>